<dbReference type="FunFam" id="1.10.630.10:FF:000018">
    <property type="entry name" value="Cytochrome P450 monooxygenase"/>
    <property type="match status" value="1"/>
</dbReference>
<reference evidence="9 10" key="1">
    <citation type="submission" date="2019-06" db="EMBL/GenBank/DDBJ databases">
        <title>Sequencing the genomes of 1000 actinobacteria strains.</title>
        <authorList>
            <person name="Klenk H.-P."/>
        </authorList>
    </citation>
    <scope>NUCLEOTIDE SEQUENCE [LARGE SCALE GENOMIC DNA]</scope>
    <source>
        <strain evidence="9 10">DSM 41929</strain>
    </source>
</reference>
<keyword evidence="6 7" id="KW-0503">Monooxygenase</keyword>
<comment type="similarity">
    <text evidence="1 7">Belongs to the cytochrome P450 family.</text>
</comment>
<dbReference type="PANTHER" id="PTHR46696:SF1">
    <property type="entry name" value="CYTOCHROME P450 YJIB-RELATED"/>
    <property type="match status" value="1"/>
</dbReference>
<feature type="region of interest" description="Disordered" evidence="8">
    <location>
        <begin position="1"/>
        <end position="22"/>
    </location>
</feature>
<evidence type="ECO:0000256" key="2">
    <source>
        <dbReference type="ARBA" id="ARBA00022617"/>
    </source>
</evidence>
<dbReference type="GO" id="GO:0005506">
    <property type="term" value="F:iron ion binding"/>
    <property type="evidence" value="ECO:0007669"/>
    <property type="project" value="InterPro"/>
</dbReference>
<dbReference type="PRINTS" id="PR00385">
    <property type="entry name" value="P450"/>
</dbReference>
<protein>
    <submittedName>
        <fullName evidence="9">Pentalenic acid synthase</fullName>
    </submittedName>
</protein>
<dbReference type="RefSeq" id="WP_055708751.1">
    <property type="nucleotide sequence ID" value="NZ_JBPJFI010000003.1"/>
</dbReference>
<dbReference type="InterPro" id="IPR002397">
    <property type="entry name" value="Cyt_P450_B"/>
</dbReference>
<dbReference type="GO" id="GO:0004497">
    <property type="term" value="F:monooxygenase activity"/>
    <property type="evidence" value="ECO:0007669"/>
    <property type="project" value="UniProtKB-KW"/>
</dbReference>
<keyword evidence="5 7" id="KW-0408">Iron</keyword>
<keyword evidence="2 7" id="KW-0349">Heme</keyword>
<dbReference type="InterPro" id="IPR036396">
    <property type="entry name" value="Cyt_P450_sf"/>
</dbReference>
<evidence type="ECO:0000256" key="5">
    <source>
        <dbReference type="ARBA" id="ARBA00023004"/>
    </source>
</evidence>
<dbReference type="Gene3D" id="1.10.630.10">
    <property type="entry name" value="Cytochrome P450"/>
    <property type="match status" value="1"/>
</dbReference>
<dbReference type="SUPFAM" id="SSF48264">
    <property type="entry name" value="Cytochrome P450"/>
    <property type="match status" value="1"/>
</dbReference>
<keyword evidence="10" id="KW-1185">Reference proteome</keyword>
<evidence type="ECO:0000256" key="7">
    <source>
        <dbReference type="RuleBase" id="RU000461"/>
    </source>
</evidence>
<dbReference type="AlphaFoldDB" id="A0A542SXG1"/>
<name>A0A542SXG1_9ACTN</name>
<dbReference type="InterPro" id="IPR001128">
    <property type="entry name" value="Cyt_P450"/>
</dbReference>
<dbReference type="CDD" id="cd11030">
    <property type="entry name" value="CYP105-like"/>
    <property type="match status" value="1"/>
</dbReference>
<organism evidence="9 10">
    <name type="scientific">Streptomyces puniciscabiei</name>
    <dbReference type="NCBI Taxonomy" id="164348"/>
    <lineage>
        <taxon>Bacteria</taxon>
        <taxon>Bacillati</taxon>
        <taxon>Actinomycetota</taxon>
        <taxon>Actinomycetes</taxon>
        <taxon>Kitasatosporales</taxon>
        <taxon>Streptomycetaceae</taxon>
        <taxon>Streptomyces</taxon>
    </lineage>
</organism>
<evidence type="ECO:0000313" key="9">
    <source>
        <dbReference type="EMBL" id="TQK79295.1"/>
    </source>
</evidence>
<dbReference type="PRINTS" id="PR00359">
    <property type="entry name" value="BP450"/>
</dbReference>
<evidence type="ECO:0000256" key="8">
    <source>
        <dbReference type="SAM" id="MobiDB-lite"/>
    </source>
</evidence>
<evidence type="ECO:0000256" key="6">
    <source>
        <dbReference type="ARBA" id="ARBA00023033"/>
    </source>
</evidence>
<dbReference type="PANTHER" id="PTHR46696">
    <property type="entry name" value="P450, PUTATIVE (EUROFUNG)-RELATED"/>
    <property type="match status" value="1"/>
</dbReference>
<comment type="caution">
    <text evidence="9">The sequence shown here is derived from an EMBL/GenBank/DDBJ whole genome shotgun (WGS) entry which is preliminary data.</text>
</comment>
<dbReference type="InterPro" id="IPR017972">
    <property type="entry name" value="Cyt_P450_CS"/>
</dbReference>
<dbReference type="EMBL" id="VFNX01000007">
    <property type="protein sequence ID" value="TQK79295.1"/>
    <property type="molecule type" value="Genomic_DNA"/>
</dbReference>
<dbReference type="Proteomes" id="UP000318103">
    <property type="component" value="Unassembled WGS sequence"/>
</dbReference>
<gene>
    <name evidence="9" type="ORF">FB563_8290</name>
</gene>
<dbReference type="Pfam" id="PF00067">
    <property type="entry name" value="p450"/>
    <property type="match status" value="1"/>
</dbReference>
<evidence type="ECO:0000256" key="4">
    <source>
        <dbReference type="ARBA" id="ARBA00023002"/>
    </source>
</evidence>
<accession>A0A542SXG1</accession>
<keyword evidence="3 7" id="KW-0479">Metal-binding</keyword>
<dbReference type="GO" id="GO:0020037">
    <property type="term" value="F:heme binding"/>
    <property type="evidence" value="ECO:0007669"/>
    <property type="project" value="InterPro"/>
</dbReference>
<keyword evidence="4 7" id="KW-0560">Oxidoreductase</keyword>
<evidence type="ECO:0000256" key="3">
    <source>
        <dbReference type="ARBA" id="ARBA00022723"/>
    </source>
</evidence>
<dbReference type="GO" id="GO:0016705">
    <property type="term" value="F:oxidoreductase activity, acting on paired donors, with incorporation or reduction of molecular oxygen"/>
    <property type="evidence" value="ECO:0007669"/>
    <property type="project" value="InterPro"/>
</dbReference>
<dbReference type="PROSITE" id="PS00086">
    <property type="entry name" value="CYTOCHROME_P450"/>
    <property type="match status" value="1"/>
</dbReference>
<evidence type="ECO:0000313" key="10">
    <source>
        <dbReference type="Proteomes" id="UP000318103"/>
    </source>
</evidence>
<proteinExistence type="inferred from homology"/>
<evidence type="ECO:0000256" key="1">
    <source>
        <dbReference type="ARBA" id="ARBA00010617"/>
    </source>
</evidence>
<sequence length="403" mass="44553">MTRPTTFPQDRSCPYEPPAGYQSLRREGPLARVTLYDGSTAWAVTGHAEARKLLGDPRLSADRRKPGFPMTSHVLTALRHLPPLLFNADEPEHGRQRRMLIPGFGVPRIKALRPRIQQIVDQLLDAMIEQGPPAELVSAFALPVPSMAISLLLGVPYADHTSFEELSRLVMRGSGPEESAAARDKMLGYLEGLLLDKQQQQRRGSEPGPHSGLLDELVRDRLLTGQTDREEIARLAFNLLVAGHETTTNMISLGTLLLLDRPDQLAALRADPGLLPQTVDELLRHLSVVDELLRVATEDIPCGEQVIRAGEGVVFNTSMINRDESHFSEPDALRLDRSGQHHLAFGFGVHQCLGQNLARLELEVALGTLFRRLPRLRSAVDAGELPIKPGDTIQGLIEFPVEW</sequence>